<evidence type="ECO:0000313" key="4">
    <source>
        <dbReference type="EMBL" id="KAF1015542.1"/>
    </source>
</evidence>
<comment type="caution">
    <text evidence="4">The sequence shown here is derived from an EMBL/GenBank/DDBJ whole genome shotgun (WGS) entry which is preliminary data.</text>
</comment>
<protein>
    <submittedName>
        <fullName evidence="4">Protein DrgA</fullName>
    </submittedName>
</protein>
<comment type="similarity">
    <text evidence="1">Belongs to the nitroreductase family.</text>
</comment>
<dbReference type="Proteomes" id="UP000487117">
    <property type="component" value="Unassembled WGS sequence"/>
</dbReference>
<keyword evidence="2" id="KW-0560">Oxidoreductase</keyword>
<proteinExistence type="inferred from homology"/>
<dbReference type="GO" id="GO:0016491">
    <property type="term" value="F:oxidoreductase activity"/>
    <property type="evidence" value="ECO:0007669"/>
    <property type="project" value="UniProtKB-KW"/>
</dbReference>
<evidence type="ECO:0000256" key="1">
    <source>
        <dbReference type="ARBA" id="ARBA00007118"/>
    </source>
</evidence>
<evidence type="ECO:0000313" key="5">
    <source>
        <dbReference type="Proteomes" id="UP000487117"/>
    </source>
</evidence>
<dbReference type="Pfam" id="PF00881">
    <property type="entry name" value="Nitroreductase"/>
    <property type="match status" value="1"/>
</dbReference>
<sequence length="205" mass="22360">MIANVVEFLASRRTTNLFDPDQRLTDTQIAELVRIATTAPSSFNLQNWRFIAVRSEEAKQRLRAIAWDQAKITDAAVTFIVVGELADHTTLPARLQGAVDAGFMPAEMVPGWEGAARSLYFEQPQRQRDEAVRSATFAATTLIHAARTMGLGAAPMIGFDAEAVAASFGLGAQELPVMLLGIGVALPENWPQKPRRPVAELIDFV</sequence>
<dbReference type="EMBL" id="WNDS01000002">
    <property type="protein sequence ID" value="KAF1015542.1"/>
    <property type="molecule type" value="Genomic_DNA"/>
</dbReference>
<accession>A0A7V8FGX6</accession>
<reference evidence="5" key="1">
    <citation type="journal article" date="2020" name="MBio">
        <title>Horizontal gene transfer to a defensive symbiont with a reduced genome amongst a multipartite beetle microbiome.</title>
        <authorList>
            <person name="Waterworth S.C."/>
            <person name="Florez L.V."/>
            <person name="Rees E.R."/>
            <person name="Hertweck C."/>
            <person name="Kaltenpoth M."/>
            <person name="Kwan J.C."/>
        </authorList>
    </citation>
    <scope>NUCLEOTIDE SEQUENCE [LARGE SCALE GENOMIC DNA]</scope>
</reference>
<evidence type="ECO:0000259" key="3">
    <source>
        <dbReference type="Pfam" id="PF00881"/>
    </source>
</evidence>
<dbReference type="Gene3D" id="3.40.109.10">
    <property type="entry name" value="NADH Oxidase"/>
    <property type="match status" value="1"/>
</dbReference>
<dbReference type="AlphaFoldDB" id="A0A7V8FGX6"/>
<dbReference type="InterPro" id="IPR029479">
    <property type="entry name" value="Nitroreductase"/>
</dbReference>
<dbReference type="SUPFAM" id="SSF55469">
    <property type="entry name" value="FMN-dependent nitroreductase-like"/>
    <property type="match status" value="1"/>
</dbReference>
<evidence type="ECO:0000256" key="2">
    <source>
        <dbReference type="ARBA" id="ARBA00023002"/>
    </source>
</evidence>
<name>A0A7V8FGX6_STEMA</name>
<dbReference type="InterPro" id="IPR000415">
    <property type="entry name" value="Nitroreductase-like"/>
</dbReference>
<organism evidence="4 5">
    <name type="scientific">Stenotrophomonas maltophilia</name>
    <name type="common">Pseudomonas maltophilia</name>
    <name type="synonym">Xanthomonas maltophilia</name>
    <dbReference type="NCBI Taxonomy" id="40324"/>
    <lineage>
        <taxon>Bacteria</taxon>
        <taxon>Pseudomonadati</taxon>
        <taxon>Pseudomonadota</taxon>
        <taxon>Gammaproteobacteria</taxon>
        <taxon>Lysobacterales</taxon>
        <taxon>Lysobacteraceae</taxon>
        <taxon>Stenotrophomonas</taxon>
        <taxon>Stenotrophomonas maltophilia group</taxon>
    </lineage>
</organism>
<feature type="domain" description="Nitroreductase" evidence="3">
    <location>
        <begin position="10"/>
        <end position="183"/>
    </location>
</feature>
<gene>
    <name evidence="4" type="primary">drgA</name>
    <name evidence="4" type="ORF">GAK31_01016</name>
</gene>
<dbReference type="PANTHER" id="PTHR43673">
    <property type="entry name" value="NAD(P)H NITROREDUCTASE YDGI-RELATED"/>
    <property type="match status" value="1"/>
</dbReference>
<dbReference type="PANTHER" id="PTHR43673:SF12">
    <property type="entry name" value="PROTEIN DRGA"/>
    <property type="match status" value="1"/>
</dbReference>